<proteinExistence type="predicted"/>
<dbReference type="Pfam" id="PF08241">
    <property type="entry name" value="Methyltransf_11"/>
    <property type="match status" value="1"/>
</dbReference>
<evidence type="ECO:0000259" key="1">
    <source>
        <dbReference type="Pfam" id="PF08241"/>
    </source>
</evidence>
<dbReference type="SUPFAM" id="SSF53335">
    <property type="entry name" value="S-adenosyl-L-methionine-dependent methyltransferases"/>
    <property type="match status" value="1"/>
</dbReference>
<organism evidence="2">
    <name type="scientific">marine metagenome</name>
    <dbReference type="NCBI Taxonomy" id="408172"/>
    <lineage>
        <taxon>unclassified sequences</taxon>
        <taxon>metagenomes</taxon>
        <taxon>ecological metagenomes</taxon>
    </lineage>
</organism>
<dbReference type="InterPro" id="IPR029063">
    <property type="entry name" value="SAM-dependent_MTases_sf"/>
</dbReference>
<dbReference type="AlphaFoldDB" id="A0A381W2U5"/>
<dbReference type="InterPro" id="IPR013216">
    <property type="entry name" value="Methyltransf_11"/>
</dbReference>
<protein>
    <recommendedName>
        <fullName evidence="1">Methyltransferase type 11 domain-containing protein</fullName>
    </recommendedName>
</protein>
<dbReference type="CDD" id="cd02440">
    <property type="entry name" value="AdoMet_MTases"/>
    <property type="match status" value="1"/>
</dbReference>
<dbReference type="EMBL" id="UINC01010542">
    <property type="protein sequence ID" value="SVA46860.1"/>
    <property type="molecule type" value="Genomic_DNA"/>
</dbReference>
<dbReference type="GO" id="GO:0008757">
    <property type="term" value="F:S-adenosylmethionine-dependent methyltransferase activity"/>
    <property type="evidence" value="ECO:0007669"/>
    <property type="project" value="InterPro"/>
</dbReference>
<name>A0A381W2U5_9ZZZZ</name>
<evidence type="ECO:0000313" key="2">
    <source>
        <dbReference type="EMBL" id="SVA46860.1"/>
    </source>
</evidence>
<accession>A0A381W2U5</accession>
<feature type="domain" description="Methyltransferase type 11" evidence="1">
    <location>
        <begin position="72"/>
        <end position="161"/>
    </location>
</feature>
<reference evidence="2" key="1">
    <citation type="submission" date="2018-05" db="EMBL/GenBank/DDBJ databases">
        <authorList>
            <person name="Lanie J.A."/>
            <person name="Ng W.-L."/>
            <person name="Kazmierczak K.M."/>
            <person name="Andrzejewski T.M."/>
            <person name="Davidsen T.M."/>
            <person name="Wayne K.J."/>
            <person name="Tettelin H."/>
            <person name="Glass J.I."/>
            <person name="Rusch D."/>
            <person name="Podicherti R."/>
            <person name="Tsui H.-C.T."/>
            <person name="Winkler M.E."/>
        </authorList>
    </citation>
    <scope>NUCLEOTIDE SEQUENCE</scope>
</reference>
<sequence length="283" mass="32102">MKNRAKKNSASSQKIGLDIGLVIGRFFMGSEDLHYGYWPNGKDASVQNFAHAQDSHSKLIMDHIPEKTNSILDVGGGSGNLALKLLDKGYSVDCVIPSEYLAEQAKEKLGNESKIHICGFEQMPTTKTYDLIIFSESFQYVKMAESFRKVEDMISSVGHLLICDFFRRDVPGKSPMGGGHSWQGFKDTISTLPFQQVTDLDISEETAPTIDLLDQFCQDVLMPISEMSGSYLQYNYPYLTALLNWKLKKRIKKIRRTYLSGELNGDSFKKFKTYRLLLYKRKS</sequence>
<dbReference type="Gene3D" id="3.40.50.150">
    <property type="entry name" value="Vaccinia Virus protein VP39"/>
    <property type="match status" value="1"/>
</dbReference>
<gene>
    <name evidence="2" type="ORF">METZ01_LOCUS99714</name>
</gene>